<dbReference type="Proteomes" id="UP000245998">
    <property type="component" value="Unassembled WGS sequence"/>
</dbReference>
<gene>
    <name evidence="1" type="primary">mraW</name>
    <name evidence="1" type="ORF">DCC39_15105</name>
</gene>
<dbReference type="OrthoDB" id="9792989at2"/>
<sequence>MILQRILPFSKTLLSEALSEGDIAIDATVGHGRDTVFLAEQVGKSGIVYGFDIQREAIESTEKHLQQKGLDDRVILFHKNHADLFHTLPEGVHGKVKAAVFNLGYLPRGDKTIVTEPETTRLAIEQVLALLQQGGLIILVVYHGHPEGKIERDAILEYARNIDEKIANVMCYQYMNKTNDPPFIIAIEKN</sequence>
<dbReference type="PANTHER" id="PTHR35276">
    <property type="entry name" value="S-ADENOSYL-L-METHIONINE-DEPENDENT METHYLTRANSFERASES SUPERFAMILY PROTEIN"/>
    <property type="match status" value="1"/>
</dbReference>
<accession>A0A2U1JT23</accession>
<evidence type="ECO:0000313" key="2">
    <source>
        <dbReference type="Proteomes" id="UP000245998"/>
    </source>
</evidence>
<dbReference type="InterPro" id="IPR029063">
    <property type="entry name" value="SAM-dependent_MTases_sf"/>
</dbReference>
<organism evidence="1 2">
    <name type="scientific">Pueribacillus theae</name>
    <dbReference type="NCBI Taxonomy" id="2171751"/>
    <lineage>
        <taxon>Bacteria</taxon>
        <taxon>Bacillati</taxon>
        <taxon>Bacillota</taxon>
        <taxon>Bacilli</taxon>
        <taxon>Bacillales</taxon>
        <taxon>Bacillaceae</taxon>
        <taxon>Pueribacillus</taxon>
    </lineage>
</organism>
<dbReference type="InterPro" id="IPR010719">
    <property type="entry name" value="MnmM_MeTrfase"/>
</dbReference>
<dbReference type="RefSeq" id="WP_116555737.1">
    <property type="nucleotide sequence ID" value="NZ_QCZG01000039.1"/>
</dbReference>
<keyword evidence="1" id="KW-0489">Methyltransferase</keyword>
<dbReference type="Pfam" id="PF06962">
    <property type="entry name" value="rRNA_methylase"/>
    <property type="match status" value="1"/>
</dbReference>
<dbReference type="PANTHER" id="PTHR35276:SF1">
    <property type="entry name" value="TRNA (MNM(5)S(2)U34)-METHYLTRANSFERASE, CHLOROPLASTIC"/>
    <property type="match status" value="1"/>
</dbReference>
<dbReference type="SUPFAM" id="SSF53335">
    <property type="entry name" value="S-adenosyl-L-methionine-dependent methyltransferases"/>
    <property type="match status" value="1"/>
</dbReference>
<proteinExistence type="predicted"/>
<reference evidence="1 2" key="1">
    <citation type="submission" date="2018-04" db="EMBL/GenBank/DDBJ databases">
        <title>Camelliibacillus theae gen. nov., sp. nov., isolated from Pu'er tea.</title>
        <authorList>
            <person name="Niu L."/>
        </authorList>
    </citation>
    <scope>NUCLEOTIDE SEQUENCE [LARGE SCALE GENOMIC DNA]</scope>
    <source>
        <strain evidence="1 2">T8</strain>
    </source>
</reference>
<dbReference type="EMBL" id="QCZG01000039">
    <property type="protein sequence ID" value="PWA08262.1"/>
    <property type="molecule type" value="Genomic_DNA"/>
</dbReference>
<dbReference type="GO" id="GO:0008168">
    <property type="term" value="F:methyltransferase activity"/>
    <property type="evidence" value="ECO:0007669"/>
    <property type="project" value="UniProtKB-KW"/>
</dbReference>
<keyword evidence="1" id="KW-0808">Transferase</keyword>
<protein>
    <submittedName>
        <fullName evidence="1">16S rRNA (Cytosine(1402)-N(4))-methyltransferase</fullName>
    </submittedName>
</protein>
<comment type="caution">
    <text evidence="1">The sequence shown here is derived from an EMBL/GenBank/DDBJ whole genome shotgun (WGS) entry which is preliminary data.</text>
</comment>
<name>A0A2U1JT23_9BACI</name>
<keyword evidence="2" id="KW-1185">Reference proteome</keyword>
<evidence type="ECO:0000313" key="1">
    <source>
        <dbReference type="EMBL" id="PWA08262.1"/>
    </source>
</evidence>
<dbReference type="GO" id="GO:0032259">
    <property type="term" value="P:methylation"/>
    <property type="evidence" value="ECO:0007669"/>
    <property type="project" value="UniProtKB-KW"/>
</dbReference>
<dbReference type="Gene3D" id="3.40.50.150">
    <property type="entry name" value="Vaccinia Virus protein VP39"/>
    <property type="match status" value="1"/>
</dbReference>
<dbReference type="AlphaFoldDB" id="A0A2U1JT23"/>